<name>A0A4Z1T553_GIAMU</name>
<evidence type="ECO:0000256" key="1">
    <source>
        <dbReference type="SAM" id="MobiDB-lite"/>
    </source>
</evidence>
<organism evidence="2 3">
    <name type="scientific">Giardia muris</name>
    <dbReference type="NCBI Taxonomy" id="5742"/>
    <lineage>
        <taxon>Eukaryota</taxon>
        <taxon>Metamonada</taxon>
        <taxon>Diplomonadida</taxon>
        <taxon>Hexamitidae</taxon>
        <taxon>Giardiinae</taxon>
        <taxon>Giardia</taxon>
    </lineage>
</organism>
<sequence>MSFMNPPLLSPQNTNVFQMTSEEKMIESLKTDLKTAVDRWATNRADGLRALEDLMGRYFGHKDVVKIHRQYVECVREMALASVPDADRQRFLGGRIVIDPRQHELREAACLIIRALEYSLNRAGLCPEAEELWAMYYTTIRAFEPVTLTLLKDLCDSLTRVVPLQSYDRLRVVFSDRDRQDFRLDCRSIYRLYTQAIERAKAIEHARFEPLYSLADLMQCFEGPKGAPPPARQAPTTPLQTYRAFLSLFDEIGNFGAVRELPRPIVDRLLYMAYESAIYYLGAHLPAVYLDVSLRVAAIDITPSLINEVLKTSHSALKVILGERVEHSRPFKDSYDLACNILQRGIAAHPQAAILYAGLVELFEHRGLDQQTEVIVDRLFRVTVAPDLDAGRGYNLDVALYVLGYVARSRGIHAMYEAVMDIHRKNERQAHRLWAAVLHMTQVHARTYAAFRYLTVPVGEGPPILHYVIASYRSVDLIQQLWGMASTYYENYPTPQPSPCTFCVDGIPLVRFLYDICAHPDPDLFPRLDALIESRLVSLATATATEDVEMAAITYVLCLLLLARMHVEYVSLCNAVYDIAGGASAIDVLSKALPPLTSFPPQYYDHRENFGPHSPLLQCIATLHGTYGLGIDTEQAELLARLLQRLSVDGTVIRVGHLTNQTCRSIVRDNEVPERPGLNAENYNIIGAQPNCTELLQTCDEFAILETSPLTIIFGPALADDYACLFIHNPTRQTSCLESGFVQMFETCPMDVEDFLTEGVVPSLSDAAVFHRQYCGVSPPFSPVSVCVQQLASTADLRLPLNASLQRASSIPIAGFLAPYTLGDVQALLASQEPTERTHRSTSADRSDGNAEGVDYCGVQLPIDPQERVAYVSKAELPVTTPLGVAAFIGKVIGEGTAIRTRKTSWKVPPPENMRVFMARVLAYQEGVPAENLALPNPRLFTPTATIPSMEQINAILT</sequence>
<dbReference type="VEuPathDB" id="GiardiaDB:GMRT_14419"/>
<dbReference type="Proteomes" id="UP000315496">
    <property type="component" value="Chromosome 3"/>
</dbReference>
<keyword evidence="3" id="KW-1185">Reference proteome</keyword>
<proteinExistence type="predicted"/>
<comment type="caution">
    <text evidence="2">The sequence shown here is derived from an EMBL/GenBank/DDBJ whole genome shotgun (WGS) entry which is preliminary data.</text>
</comment>
<dbReference type="OrthoDB" id="10251783at2759"/>
<reference evidence="2 3" key="1">
    <citation type="submission" date="2019-05" db="EMBL/GenBank/DDBJ databases">
        <title>The compact genome of Giardia muris reveals important steps in the evolution of intestinal protozoan parasites.</title>
        <authorList>
            <person name="Xu F."/>
            <person name="Jimenez-Gonzalez A."/>
            <person name="Einarsson E."/>
            <person name="Astvaldsson A."/>
            <person name="Peirasmaki D."/>
            <person name="Eckmann L."/>
            <person name="Andersson J.O."/>
            <person name="Svard S.G."/>
            <person name="Jerlstrom-Hultqvist J."/>
        </authorList>
    </citation>
    <scope>NUCLEOTIDE SEQUENCE [LARGE SCALE GENOMIC DNA]</scope>
    <source>
        <strain evidence="2 3">Roberts-Thomson</strain>
    </source>
</reference>
<accession>A0A4Z1T553</accession>
<evidence type="ECO:0000313" key="3">
    <source>
        <dbReference type="Proteomes" id="UP000315496"/>
    </source>
</evidence>
<protein>
    <submittedName>
        <fullName evidence="2">Uncharacterized protein</fullName>
    </submittedName>
</protein>
<feature type="region of interest" description="Disordered" evidence="1">
    <location>
        <begin position="831"/>
        <end position="852"/>
    </location>
</feature>
<dbReference type="AlphaFoldDB" id="A0A4Z1T553"/>
<evidence type="ECO:0000313" key="2">
    <source>
        <dbReference type="EMBL" id="TNJ27581.1"/>
    </source>
</evidence>
<feature type="compositionally biased region" description="Basic and acidic residues" evidence="1">
    <location>
        <begin position="834"/>
        <end position="849"/>
    </location>
</feature>
<gene>
    <name evidence="2" type="ORF">GMRT_14419</name>
</gene>
<dbReference type="EMBL" id="VDLU01000003">
    <property type="protein sequence ID" value="TNJ27581.1"/>
    <property type="molecule type" value="Genomic_DNA"/>
</dbReference>